<dbReference type="InterPro" id="IPR012340">
    <property type="entry name" value="NA-bd_OB-fold"/>
</dbReference>
<feature type="compositionally biased region" description="Polar residues" evidence="1">
    <location>
        <begin position="1"/>
        <end position="19"/>
    </location>
</feature>
<dbReference type="RefSeq" id="WP_222424940.1">
    <property type="nucleotide sequence ID" value="NZ_ML675589.1"/>
</dbReference>
<evidence type="ECO:0000313" key="4">
    <source>
        <dbReference type="Proteomes" id="UP000315289"/>
    </source>
</evidence>
<reference evidence="3 4" key="1">
    <citation type="journal article" date="2019" name="Front. Microbiol.">
        <title>Ammonia Oxidation by the Arctic Terrestrial Thaumarchaeote Candidatus Nitrosocosmicus arcticus Is Stimulated by Increasing Temperatures.</title>
        <authorList>
            <person name="Alves R.J.E."/>
            <person name="Kerou M."/>
            <person name="Zappe A."/>
            <person name="Bittner R."/>
            <person name="Abby S.S."/>
            <person name="Schmidt H.A."/>
            <person name="Pfeifer K."/>
            <person name="Schleper C."/>
        </authorList>
    </citation>
    <scope>NUCLEOTIDE SEQUENCE [LARGE SCALE GENOMIC DNA]</scope>
    <source>
        <strain evidence="3 4">Kfb</strain>
    </source>
</reference>
<dbReference type="EMBL" id="VOAH01000014">
    <property type="protein sequence ID" value="TVP39635.1"/>
    <property type="molecule type" value="Genomic_DNA"/>
</dbReference>
<dbReference type="Proteomes" id="UP000315289">
    <property type="component" value="Unassembled WGS sequence"/>
</dbReference>
<dbReference type="PROSITE" id="PS50926">
    <property type="entry name" value="TRAM"/>
    <property type="match status" value="1"/>
</dbReference>
<comment type="caution">
    <text evidence="3">The sequence shown here is derived from an EMBL/GenBank/DDBJ whole genome shotgun (WGS) entry which is preliminary data.</text>
</comment>
<protein>
    <recommendedName>
        <fullName evidence="2">TRAM domain-containing protein</fullName>
    </recommendedName>
</protein>
<dbReference type="Pfam" id="PF01938">
    <property type="entry name" value="TRAM"/>
    <property type="match status" value="1"/>
</dbReference>
<evidence type="ECO:0000259" key="2">
    <source>
        <dbReference type="PROSITE" id="PS50926"/>
    </source>
</evidence>
<dbReference type="SUPFAM" id="SSF50249">
    <property type="entry name" value="Nucleic acid-binding proteins"/>
    <property type="match status" value="1"/>
</dbReference>
<dbReference type="InterPro" id="IPR002792">
    <property type="entry name" value="TRAM_dom"/>
</dbReference>
<name>A0A557SSR0_9ARCH</name>
<dbReference type="AlphaFoldDB" id="A0A557SSR0"/>
<keyword evidence="4" id="KW-1185">Reference proteome</keyword>
<proteinExistence type="predicted"/>
<feature type="region of interest" description="Disordered" evidence="1">
    <location>
        <begin position="1"/>
        <end position="57"/>
    </location>
</feature>
<feature type="compositionally biased region" description="Gly residues" evidence="1">
    <location>
        <begin position="31"/>
        <end position="41"/>
    </location>
</feature>
<gene>
    <name evidence="3" type="ORF">NARC_140090</name>
</gene>
<organism evidence="3 4">
    <name type="scientific">Candidatus Nitrosocosmicus arcticus</name>
    <dbReference type="NCBI Taxonomy" id="2035267"/>
    <lineage>
        <taxon>Archaea</taxon>
        <taxon>Nitrososphaerota</taxon>
        <taxon>Nitrososphaeria</taxon>
        <taxon>Nitrososphaerales</taxon>
        <taxon>Nitrososphaeraceae</taxon>
        <taxon>Candidatus Nitrosocosmicus</taxon>
    </lineage>
</organism>
<accession>A0A557SSR0</accession>
<dbReference type="Gene3D" id="2.40.50.140">
    <property type="entry name" value="Nucleic acid-binding proteins"/>
    <property type="match status" value="1"/>
</dbReference>
<evidence type="ECO:0000313" key="3">
    <source>
        <dbReference type="EMBL" id="TVP39635.1"/>
    </source>
</evidence>
<feature type="domain" description="TRAM" evidence="2">
    <location>
        <begin position="50"/>
        <end position="109"/>
    </location>
</feature>
<evidence type="ECO:0000256" key="1">
    <source>
        <dbReference type="SAM" id="MobiDB-lite"/>
    </source>
</evidence>
<sequence length="114" mass="12289">MENSESQPSGIEQISQGDNGQRRFPNRRNENGGGNGNGGGSYNRFFKPSPVNAGEEHEIDIESMSKRGDAGVGRIQGLVIFVPNTKVGDKVKVKITRVGRGYATADLVEAKPEE</sequence>